<dbReference type="InterPro" id="IPR000719">
    <property type="entry name" value="Prot_kinase_dom"/>
</dbReference>
<dbReference type="FunFam" id="3.30.200.20:FF:000124">
    <property type="entry name" value="Cyclin-dependent kinase 4"/>
    <property type="match status" value="1"/>
</dbReference>
<evidence type="ECO:0000313" key="15">
    <source>
        <dbReference type="EMBL" id="TEB29987.1"/>
    </source>
</evidence>
<evidence type="ECO:0000256" key="5">
    <source>
        <dbReference type="ARBA" id="ARBA00022741"/>
    </source>
</evidence>
<feature type="compositionally biased region" description="Pro residues" evidence="13">
    <location>
        <begin position="861"/>
        <end position="876"/>
    </location>
</feature>
<evidence type="ECO:0000313" key="16">
    <source>
        <dbReference type="Proteomes" id="UP000298030"/>
    </source>
</evidence>
<dbReference type="PANTHER" id="PTHR24056">
    <property type="entry name" value="CELL DIVISION PROTEIN KINASE"/>
    <property type="match status" value="1"/>
</dbReference>
<comment type="caution">
    <text evidence="15">The sequence shown here is derived from an EMBL/GenBank/DDBJ whole genome shotgun (WGS) entry which is preliminary data.</text>
</comment>
<dbReference type="PROSITE" id="PS50011">
    <property type="entry name" value="PROTEIN_KINASE_DOM"/>
    <property type="match status" value="1"/>
</dbReference>
<dbReference type="STRING" id="71717.A0A4Y7T729"/>
<evidence type="ECO:0000256" key="9">
    <source>
        <dbReference type="ARBA" id="ARBA00047811"/>
    </source>
</evidence>
<feature type="compositionally biased region" description="Basic and acidic residues" evidence="13">
    <location>
        <begin position="370"/>
        <end position="401"/>
    </location>
</feature>
<dbReference type="FunFam" id="1.10.510.10:FF:000415">
    <property type="entry name" value="CMGC/CDK/CRK7 protein kinase, variant"/>
    <property type="match status" value="1"/>
</dbReference>
<dbReference type="Gene3D" id="1.10.510.10">
    <property type="entry name" value="Transferase(Phosphotransferase) domain 1"/>
    <property type="match status" value="1"/>
</dbReference>
<feature type="binding site" evidence="12">
    <location>
        <position position="449"/>
    </location>
    <ligand>
        <name>ATP</name>
        <dbReference type="ChEBI" id="CHEBI:30616"/>
    </ligand>
</feature>
<feature type="compositionally biased region" description="Pro residues" evidence="13">
    <location>
        <begin position="317"/>
        <end position="327"/>
    </location>
</feature>
<evidence type="ECO:0000256" key="13">
    <source>
        <dbReference type="SAM" id="MobiDB-lite"/>
    </source>
</evidence>
<evidence type="ECO:0000256" key="4">
    <source>
        <dbReference type="ARBA" id="ARBA00022679"/>
    </source>
</evidence>
<evidence type="ECO:0000256" key="1">
    <source>
        <dbReference type="ARBA" id="ARBA00004123"/>
    </source>
</evidence>
<feature type="domain" description="Protein kinase" evidence="14">
    <location>
        <begin position="420"/>
        <end position="715"/>
    </location>
</feature>
<keyword evidence="8" id="KW-0539">Nucleus</keyword>
<proteinExistence type="inferred from homology"/>
<dbReference type="GO" id="GO:0004693">
    <property type="term" value="F:cyclin-dependent protein serine/threonine kinase activity"/>
    <property type="evidence" value="ECO:0007669"/>
    <property type="project" value="UniProtKB-EC"/>
</dbReference>
<dbReference type="InterPro" id="IPR011009">
    <property type="entry name" value="Kinase-like_dom_sf"/>
</dbReference>
<feature type="compositionally biased region" description="Pro residues" evidence="13">
    <location>
        <begin position="272"/>
        <end position="284"/>
    </location>
</feature>
<dbReference type="PROSITE" id="PS00108">
    <property type="entry name" value="PROTEIN_KINASE_ST"/>
    <property type="match status" value="1"/>
</dbReference>
<comment type="similarity">
    <text evidence="2">Belongs to the protein kinase superfamily. CMGC Ser/Thr protein kinase family. CDC2/CDKX subfamily.</text>
</comment>
<feature type="compositionally biased region" description="Pro residues" evidence="13">
    <location>
        <begin position="334"/>
        <end position="364"/>
    </location>
</feature>
<dbReference type="InterPro" id="IPR008271">
    <property type="entry name" value="Ser/Thr_kinase_AS"/>
</dbReference>
<dbReference type="Proteomes" id="UP000298030">
    <property type="component" value="Unassembled WGS sequence"/>
</dbReference>
<dbReference type="GO" id="GO:0008353">
    <property type="term" value="F:RNA polymerase II CTD heptapeptide repeat kinase activity"/>
    <property type="evidence" value="ECO:0007669"/>
    <property type="project" value="UniProtKB-EC"/>
</dbReference>
<feature type="compositionally biased region" description="Pro residues" evidence="13">
    <location>
        <begin position="768"/>
        <end position="778"/>
    </location>
</feature>
<keyword evidence="16" id="KW-1185">Reference proteome</keyword>
<dbReference type="GO" id="GO:0005634">
    <property type="term" value="C:nucleus"/>
    <property type="evidence" value="ECO:0007669"/>
    <property type="project" value="UniProtKB-SubCell"/>
</dbReference>
<evidence type="ECO:0000256" key="6">
    <source>
        <dbReference type="ARBA" id="ARBA00022777"/>
    </source>
</evidence>
<dbReference type="AlphaFoldDB" id="A0A4Y7T729"/>
<organism evidence="15 16">
    <name type="scientific">Coprinellus micaceus</name>
    <name type="common">Glistening ink-cap mushroom</name>
    <name type="synonym">Coprinus micaceus</name>
    <dbReference type="NCBI Taxonomy" id="71717"/>
    <lineage>
        <taxon>Eukaryota</taxon>
        <taxon>Fungi</taxon>
        <taxon>Dikarya</taxon>
        <taxon>Basidiomycota</taxon>
        <taxon>Agaricomycotina</taxon>
        <taxon>Agaricomycetes</taxon>
        <taxon>Agaricomycetidae</taxon>
        <taxon>Agaricales</taxon>
        <taxon>Agaricineae</taxon>
        <taxon>Psathyrellaceae</taxon>
        <taxon>Coprinellus</taxon>
    </lineage>
</organism>
<feature type="compositionally biased region" description="Basic residues" evidence="13">
    <location>
        <begin position="1"/>
        <end position="10"/>
    </location>
</feature>
<evidence type="ECO:0000256" key="3">
    <source>
        <dbReference type="ARBA" id="ARBA00022527"/>
    </source>
</evidence>
<dbReference type="Pfam" id="PF00069">
    <property type="entry name" value="Pkinase"/>
    <property type="match status" value="1"/>
</dbReference>
<dbReference type="Gene3D" id="3.30.200.20">
    <property type="entry name" value="Phosphorylase Kinase, domain 1"/>
    <property type="match status" value="1"/>
</dbReference>
<comment type="subcellular location">
    <subcellularLocation>
        <location evidence="1">Nucleus</location>
    </subcellularLocation>
</comment>
<feature type="region of interest" description="Disordered" evidence="13">
    <location>
        <begin position="1"/>
        <end position="401"/>
    </location>
</feature>
<feature type="compositionally biased region" description="Basic and acidic residues" evidence="13">
    <location>
        <begin position="110"/>
        <end position="135"/>
    </location>
</feature>
<feature type="compositionally biased region" description="Basic and acidic residues" evidence="13">
    <location>
        <begin position="169"/>
        <end position="226"/>
    </location>
</feature>
<name>A0A4Y7T729_COPMI</name>
<feature type="compositionally biased region" description="Pro residues" evidence="13">
    <location>
        <begin position="154"/>
        <end position="164"/>
    </location>
</feature>
<keyword evidence="3" id="KW-0723">Serine/threonine-protein kinase</keyword>
<dbReference type="InterPro" id="IPR050108">
    <property type="entry name" value="CDK"/>
</dbReference>
<protein>
    <submittedName>
        <fullName evidence="15">Pkinase-domain-containing protein</fullName>
    </submittedName>
</protein>
<evidence type="ECO:0000256" key="8">
    <source>
        <dbReference type="ARBA" id="ARBA00023242"/>
    </source>
</evidence>
<feature type="compositionally biased region" description="Gly residues" evidence="13">
    <location>
        <begin position="951"/>
        <end position="960"/>
    </location>
</feature>
<evidence type="ECO:0000256" key="12">
    <source>
        <dbReference type="PROSITE-ProRule" id="PRU10141"/>
    </source>
</evidence>
<feature type="compositionally biased region" description="Basic and acidic residues" evidence="13">
    <location>
        <begin position="79"/>
        <end position="96"/>
    </location>
</feature>
<dbReference type="SMART" id="SM00220">
    <property type="entry name" value="S_TKc"/>
    <property type="match status" value="1"/>
</dbReference>
<evidence type="ECO:0000256" key="7">
    <source>
        <dbReference type="ARBA" id="ARBA00022840"/>
    </source>
</evidence>
<keyword evidence="4" id="KW-0808">Transferase</keyword>
<feature type="compositionally biased region" description="Pro residues" evidence="13">
    <location>
        <begin position="749"/>
        <end position="760"/>
    </location>
</feature>
<evidence type="ECO:0000259" key="14">
    <source>
        <dbReference type="PROSITE" id="PS50011"/>
    </source>
</evidence>
<feature type="region of interest" description="Disordered" evidence="13">
    <location>
        <begin position="735"/>
        <end position="987"/>
    </location>
</feature>
<comment type="catalytic activity">
    <reaction evidence="11">
        <text>[DNA-directed RNA polymerase] + ATP = phospho-[DNA-directed RNA polymerase] + ADP + H(+)</text>
        <dbReference type="Rhea" id="RHEA:10216"/>
        <dbReference type="Rhea" id="RHEA-COMP:11321"/>
        <dbReference type="Rhea" id="RHEA-COMP:11322"/>
        <dbReference type="ChEBI" id="CHEBI:15378"/>
        <dbReference type="ChEBI" id="CHEBI:30616"/>
        <dbReference type="ChEBI" id="CHEBI:43176"/>
        <dbReference type="ChEBI" id="CHEBI:68546"/>
        <dbReference type="ChEBI" id="CHEBI:456216"/>
        <dbReference type="EC" id="2.7.11.23"/>
    </reaction>
</comment>
<accession>A0A4Y7T729</accession>
<comment type="catalytic activity">
    <reaction evidence="9">
        <text>L-threonyl-[protein] + ATP = O-phospho-L-threonyl-[protein] + ADP + H(+)</text>
        <dbReference type="Rhea" id="RHEA:46608"/>
        <dbReference type="Rhea" id="RHEA-COMP:11060"/>
        <dbReference type="Rhea" id="RHEA-COMP:11605"/>
        <dbReference type="ChEBI" id="CHEBI:15378"/>
        <dbReference type="ChEBI" id="CHEBI:30013"/>
        <dbReference type="ChEBI" id="CHEBI:30616"/>
        <dbReference type="ChEBI" id="CHEBI:61977"/>
        <dbReference type="ChEBI" id="CHEBI:456216"/>
        <dbReference type="EC" id="2.7.11.22"/>
    </reaction>
</comment>
<dbReference type="PROSITE" id="PS00107">
    <property type="entry name" value="PROTEIN_KINASE_ATP"/>
    <property type="match status" value="1"/>
</dbReference>
<dbReference type="PANTHER" id="PTHR24056:SF233">
    <property type="entry name" value="CYCLIN-DEPENDENT KINASE 9"/>
    <property type="match status" value="1"/>
</dbReference>
<dbReference type="OrthoDB" id="28397at2759"/>
<sequence>MSPSRKRHASRSPAWSRSSKRTAMTPEEGEVDDGGGTSSQPLHLPTTLPPKPPTRVPFPFKKKEEPKVKPFNVLEPSTSDERLKPPRKEREDDLRRNRSSRTEGQLWGHGGDHWESSFDQGDRGRVWNRNHRDPSPLRSPRRRSYSRDRHRPRSPPPRSPPPSFSPLSKPHDYHRPRERSRSRDRGYERNRDYRRHDEDRHYRPHDDREWTRRDDGDSYPSRRGDSYRPPLTPPGQPPSRNVSPPPHPPSPPPPPASVPPPPPPPEEEPRPPAETPPPAPPPDPRLANNHQPVSFAVKKPVRPPGLPPKPAFGALPSAPPPPPPPQTIPSYGDPLPPPTLLPQGAPIPPPTGPPPVPPPAPLPSHNPSFRIEKKPPPFVKPKEAPKVRPIRKREFSKRSSKQDMAAYGRTFTGCGELSQYEITKKLGEGTFGEVHKAIRKTTSEPVALKRILMHHEKEGMPVTALREIKILKSLKHPSIINIQDMFVVRSTDKDPLSVYMVFPYMDHDLAGLLENERVTLNPSQIKLYMKQLLEGTEYMHRNHILHRDMKAANLLISNEGCLKIADLGLARSFDPNITKGTPNKKYTNCVVTRWYRPPELLLGARQYGGEVDIWGIGCVLGEMFQRRPILPGTSDLDQLEKIWYLCGTPTQHSWPNFDALPGCEGVKRFNNLYNRRIKNVYESVGPETADLLDKLLICNPKERITAAQALEHDYFWTEPLPADPKTLPKYEASHEFDKRGHRTHHPMPGGAPPPVNPPRGPEMHHGPPRPNFPPPPGQNPQFQGGHPPYPPQNGRPPMNGPGNRRVGPPHGTNNFNQGPQGPWNPGPPQHHGGPPPSGPAGFRGGPPPNAPTGPGGAGSMHPPPFRGPSSSVPPPGLNRGHGQYPPFPPHPTPHSNGRGMGPGPGHGGPGHVPGGLPPVPGLPQRPMGGPPAGGGVGGNNYHRSRVQMPGRQGGGQGGQGEARSIIGSHGNREVDREVDEGVMGMGV</sequence>
<gene>
    <name evidence="15" type="ORF">FA13DRAFT_606034</name>
</gene>
<dbReference type="InterPro" id="IPR017441">
    <property type="entry name" value="Protein_kinase_ATP_BS"/>
</dbReference>
<dbReference type="GO" id="GO:0005524">
    <property type="term" value="F:ATP binding"/>
    <property type="evidence" value="ECO:0007669"/>
    <property type="project" value="UniProtKB-UniRule"/>
</dbReference>
<keyword evidence="6 15" id="KW-0418">Kinase</keyword>
<keyword evidence="7 12" id="KW-0067">ATP-binding</keyword>
<feature type="compositionally biased region" description="Pro residues" evidence="13">
    <location>
        <begin position="47"/>
        <end position="56"/>
    </location>
</feature>
<keyword evidence="5 12" id="KW-0547">Nucleotide-binding</keyword>
<evidence type="ECO:0000256" key="11">
    <source>
        <dbReference type="ARBA" id="ARBA00049280"/>
    </source>
</evidence>
<dbReference type="EMBL" id="QPFP01000025">
    <property type="protein sequence ID" value="TEB29987.1"/>
    <property type="molecule type" value="Genomic_DNA"/>
</dbReference>
<reference evidence="15 16" key="1">
    <citation type="journal article" date="2019" name="Nat. Ecol. Evol.">
        <title>Megaphylogeny resolves global patterns of mushroom evolution.</title>
        <authorList>
            <person name="Varga T."/>
            <person name="Krizsan K."/>
            <person name="Foldi C."/>
            <person name="Dima B."/>
            <person name="Sanchez-Garcia M."/>
            <person name="Sanchez-Ramirez S."/>
            <person name="Szollosi G.J."/>
            <person name="Szarkandi J.G."/>
            <person name="Papp V."/>
            <person name="Albert L."/>
            <person name="Andreopoulos W."/>
            <person name="Angelini C."/>
            <person name="Antonin V."/>
            <person name="Barry K.W."/>
            <person name="Bougher N.L."/>
            <person name="Buchanan P."/>
            <person name="Buyck B."/>
            <person name="Bense V."/>
            <person name="Catcheside P."/>
            <person name="Chovatia M."/>
            <person name="Cooper J."/>
            <person name="Damon W."/>
            <person name="Desjardin D."/>
            <person name="Finy P."/>
            <person name="Geml J."/>
            <person name="Haridas S."/>
            <person name="Hughes K."/>
            <person name="Justo A."/>
            <person name="Karasinski D."/>
            <person name="Kautmanova I."/>
            <person name="Kiss B."/>
            <person name="Kocsube S."/>
            <person name="Kotiranta H."/>
            <person name="LaButti K.M."/>
            <person name="Lechner B.E."/>
            <person name="Liimatainen K."/>
            <person name="Lipzen A."/>
            <person name="Lukacs Z."/>
            <person name="Mihaltcheva S."/>
            <person name="Morgado L.N."/>
            <person name="Niskanen T."/>
            <person name="Noordeloos M.E."/>
            <person name="Ohm R.A."/>
            <person name="Ortiz-Santana B."/>
            <person name="Ovrebo C."/>
            <person name="Racz N."/>
            <person name="Riley R."/>
            <person name="Savchenko A."/>
            <person name="Shiryaev A."/>
            <person name="Soop K."/>
            <person name="Spirin V."/>
            <person name="Szebenyi C."/>
            <person name="Tomsovsky M."/>
            <person name="Tulloss R.E."/>
            <person name="Uehling J."/>
            <person name="Grigoriev I.V."/>
            <person name="Vagvolgyi C."/>
            <person name="Papp T."/>
            <person name="Martin F.M."/>
            <person name="Miettinen O."/>
            <person name="Hibbett D.S."/>
            <person name="Nagy L.G."/>
        </authorList>
    </citation>
    <scope>NUCLEOTIDE SEQUENCE [LARGE SCALE GENOMIC DNA]</scope>
    <source>
        <strain evidence="15 16">FP101781</strain>
    </source>
</reference>
<evidence type="ECO:0000256" key="10">
    <source>
        <dbReference type="ARBA" id="ARBA00048367"/>
    </source>
</evidence>
<dbReference type="PRINTS" id="PR01217">
    <property type="entry name" value="PRICHEXTENSN"/>
</dbReference>
<comment type="catalytic activity">
    <reaction evidence="10">
        <text>L-seryl-[protein] + ATP = O-phospho-L-seryl-[protein] + ADP + H(+)</text>
        <dbReference type="Rhea" id="RHEA:17989"/>
        <dbReference type="Rhea" id="RHEA-COMP:9863"/>
        <dbReference type="Rhea" id="RHEA-COMP:11604"/>
        <dbReference type="ChEBI" id="CHEBI:15378"/>
        <dbReference type="ChEBI" id="CHEBI:29999"/>
        <dbReference type="ChEBI" id="CHEBI:30616"/>
        <dbReference type="ChEBI" id="CHEBI:83421"/>
        <dbReference type="ChEBI" id="CHEBI:456216"/>
        <dbReference type="EC" id="2.7.11.22"/>
    </reaction>
</comment>
<feature type="compositionally biased region" description="Pro residues" evidence="13">
    <location>
        <begin position="822"/>
        <end position="838"/>
    </location>
</feature>
<evidence type="ECO:0000256" key="2">
    <source>
        <dbReference type="ARBA" id="ARBA00006485"/>
    </source>
</evidence>
<dbReference type="SUPFAM" id="SSF56112">
    <property type="entry name" value="Protein kinase-like (PK-like)"/>
    <property type="match status" value="1"/>
</dbReference>
<feature type="compositionally biased region" description="Gly residues" evidence="13">
    <location>
        <begin position="898"/>
        <end position="913"/>
    </location>
</feature>
<feature type="compositionally biased region" description="Pro residues" evidence="13">
    <location>
        <begin position="230"/>
        <end position="264"/>
    </location>
</feature>
<feature type="compositionally biased region" description="Basic residues" evidence="13">
    <location>
        <begin position="139"/>
        <end position="153"/>
    </location>
</feature>